<evidence type="ECO:0000256" key="1">
    <source>
        <dbReference type="SAM" id="SignalP"/>
    </source>
</evidence>
<sequence>MVLARSVLAVTLLSGPVAHAAAPAARRPPVRSAASTDGVVAARIPVAYQDVRSLASVLKDIFDVRPDRGDVRAILHDGRDATLIVFATPAGHADVRRVLADLLAGTP</sequence>
<reference evidence="2" key="1">
    <citation type="submission" date="2022-11" db="EMBL/GenBank/DDBJ databases">
        <title>Minimal conservation of predation-associated metabolite biosynthetic gene clusters underscores biosynthetic potential of Myxococcota including descriptions for ten novel species: Archangium lansinium sp. nov., Myxococcus landrumus sp. nov., Nannocystis bai.</title>
        <authorList>
            <person name="Ahearne A."/>
            <person name="Stevens C."/>
            <person name="Dowd S."/>
        </authorList>
    </citation>
    <scope>NUCLEOTIDE SEQUENCE</scope>
    <source>
        <strain evidence="2">Fl3</strain>
    </source>
</reference>
<gene>
    <name evidence="2" type="ORF">O0S08_08465</name>
</gene>
<dbReference type="EMBL" id="CP114040">
    <property type="protein sequence ID" value="WAS96182.1"/>
    <property type="molecule type" value="Genomic_DNA"/>
</dbReference>
<keyword evidence="3" id="KW-1185">Reference proteome</keyword>
<evidence type="ECO:0000313" key="2">
    <source>
        <dbReference type="EMBL" id="WAS96182.1"/>
    </source>
</evidence>
<name>A0ABY7HAP9_9BACT</name>
<organism evidence="2 3">
    <name type="scientific">Nannocystis punicea</name>
    <dbReference type="NCBI Taxonomy" id="2995304"/>
    <lineage>
        <taxon>Bacteria</taxon>
        <taxon>Pseudomonadati</taxon>
        <taxon>Myxococcota</taxon>
        <taxon>Polyangia</taxon>
        <taxon>Nannocystales</taxon>
        <taxon>Nannocystaceae</taxon>
        <taxon>Nannocystis</taxon>
    </lineage>
</organism>
<evidence type="ECO:0008006" key="4">
    <source>
        <dbReference type="Google" id="ProtNLM"/>
    </source>
</evidence>
<keyword evidence="1" id="KW-0732">Signal</keyword>
<accession>A0ABY7HAP9</accession>
<dbReference type="RefSeq" id="WP_269038523.1">
    <property type="nucleotide sequence ID" value="NZ_CP114040.1"/>
</dbReference>
<feature type="chain" id="PRO_5046487194" description="NolW-like domain-containing protein" evidence="1">
    <location>
        <begin position="21"/>
        <end position="107"/>
    </location>
</feature>
<dbReference type="Proteomes" id="UP001164459">
    <property type="component" value="Chromosome"/>
</dbReference>
<proteinExistence type="predicted"/>
<evidence type="ECO:0000313" key="3">
    <source>
        <dbReference type="Proteomes" id="UP001164459"/>
    </source>
</evidence>
<protein>
    <recommendedName>
        <fullName evidence="4">NolW-like domain-containing protein</fullName>
    </recommendedName>
</protein>
<feature type="signal peptide" evidence="1">
    <location>
        <begin position="1"/>
        <end position="20"/>
    </location>
</feature>